<feature type="compositionally biased region" description="Low complexity" evidence="1">
    <location>
        <begin position="48"/>
        <end position="71"/>
    </location>
</feature>
<evidence type="ECO:0000313" key="2">
    <source>
        <dbReference type="EMBL" id="KAF4680817.1"/>
    </source>
</evidence>
<feature type="region of interest" description="Disordered" evidence="1">
    <location>
        <begin position="37"/>
        <end position="117"/>
    </location>
</feature>
<feature type="compositionally biased region" description="Low complexity" evidence="1">
    <location>
        <begin position="91"/>
        <end position="100"/>
    </location>
</feature>
<feature type="region of interest" description="Disordered" evidence="1">
    <location>
        <begin position="170"/>
        <end position="192"/>
    </location>
</feature>
<reference evidence="2 3" key="1">
    <citation type="submission" date="2020-04" db="EMBL/GenBank/DDBJ databases">
        <title>Perkinsus olseni comparative genomics.</title>
        <authorList>
            <person name="Bogema D.R."/>
        </authorList>
    </citation>
    <scope>NUCLEOTIDE SEQUENCE [LARGE SCALE GENOMIC DNA]</scope>
    <source>
        <strain evidence="2">00978-12</strain>
    </source>
</reference>
<comment type="caution">
    <text evidence="2">The sequence shown here is derived from an EMBL/GenBank/DDBJ whole genome shotgun (WGS) entry which is preliminary data.</text>
</comment>
<feature type="region of interest" description="Disordered" evidence="1">
    <location>
        <begin position="135"/>
        <end position="158"/>
    </location>
</feature>
<organism evidence="2 3">
    <name type="scientific">Perkinsus olseni</name>
    <name type="common">Perkinsus atlanticus</name>
    <dbReference type="NCBI Taxonomy" id="32597"/>
    <lineage>
        <taxon>Eukaryota</taxon>
        <taxon>Sar</taxon>
        <taxon>Alveolata</taxon>
        <taxon>Perkinsozoa</taxon>
        <taxon>Perkinsea</taxon>
        <taxon>Perkinsida</taxon>
        <taxon>Perkinsidae</taxon>
        <taxon>Perkinsus</taxon>
    </lineage>
</organism>
<feature type="non-terminal residue" evidence="2">
    <location>
        <position position="1"/>
    </location>
</feature>
<evidence type="ECO:0000256" key="1">
    <source>
        <dbReference type="SAM" id="MobiDB-lite"/>
    </source>
</evidence>
<dbReference type="AlphaFoldDB" id="A0A7J6NBE9"/>
<proteinExistence type="predicted"/>
<name>A0A7J6NBE9_PEROL</name>
<dbReference type="EMBL" id="JABANP010000570">
    <property type="protein sequence ID" value="KAF4680817.1"/>
    <property type="molecule type" value="Genomic_DNA"/>
</dbReference>
<sequence>MKKLGVSEKAPAGVNSTVDIEGMVANTFAAAVPAATESLKTAEERTSSVDSSSSSSASSVASAAPVALLPSPRRRALSGQLEEESLRRSDAGASSGDAAAPLISPTESGLTGEYSAAGPAATPAFREAGTLSEEDGVSKNFPLDGHGAPPSSTSATPLVGVSEDSVVAARAPSEQNRAAGADDHDDDDDTPMERLMQADLGALLMVISPAVATDEAAAVTPTTARVHRLSALGFHTTYKFSPERDKHCFFKAEGCCQCWVLHQEFSRGALPQDASSTPDQCLPEVASYLTPCPEDEVIHQVRLERVQRKSPDEASGCRGQSEITYQKLSLLLATNVSA</sequence>
<protein>
    <submittedName>
        <fullName evidence="2">Uncharacterized protein</fullName>
    </submittedName>
</protein>
<dbReference type="Proteomes" id="UP000541610">
    <property type="component" value="Unassembled WGS sequence"/>
</dbReference>
<evidence type="ECO:0000313" key="3">
    <source>
        <dbReference type="Proteomes" id="UP000541610"/>
    </source>
</evidence>
<accession>A0A7J6NBE9</accession>
<gene>
    <name evidence="2" type="ORF">FOZ60_012960</name>
</gene>